<keyword evidence="2" id="KW-1185">Reference proteome</keyword>
<reference evidence="1 2" key="1">
    <citation type="submission" date="2010-12" db="EMBL/GenBank/DDBJ databases">
        <authorList>
            <person name="Muzny D."/>
            <person name="Qin X."/>
            <person name="Deng J."/>
            <person name="Jiang H."/>
            <person name="Liu Y."/>
            <person name="Qu J."/>
            <person name="Song X.-Z."/>
            <person name="Zhang L."/>
            <person name="Thornton R."/>
            <person name="Coyle M."/>
            <person name="Francisco L."/>
            <person name="Jackson L."/>
            <person name="Javaid M."/>
            <person name="Korchina V."/>
            <person name="Kovar C."/>
            <person name="Mata R."/>
            <person name="Mathew T."/>
            <person name="Ngo R."/>
            <person name="Nguyen L."/>
            <person name="Nguyen N."/>
            <person name="Okwuonu G."/>
            <person name="Ongeri F."/>
            <person name="Pham C."/>
            <person name="Simmons D."/>
            <person name="Wilczek-Boney K."/>
            <person name="Hale W."/>
            <person name="Jakkamsetti A."/>
            <person name="Pham P."/>
            <person name="Ruth R."/>
            <person name="San Lucas F."/>
            <person name="Warren J."/>
            <person name="Zhang J."/>
            <person name="Zhao Z."/>
            <person name="Zhou C."/>
            <person name="Zhu D."/>
            <person name="Lee S."/>
            <person name="Bess C."/>
            <person name="Blankenburg K."/>
            <person name="Forbes L."/>
            <person name="Fu Q."/>
            <person name="Gubbala S."/>
            <person name="Hirani K."/>
            <person name="Jayaseelan J.C."/>
            <person name="Lara F."/>
            <person name="Munidasa M."/>
            <person name="Palculict T."/>
            <person name="Patil S."/>
            <person name="Pu L.-L."/>
            <person name="Saada N."/>
            <person name="Tang L."/>
            <person name="Weissenberger G."/>
            <person name="Zhu Y."/>
            <person name="Hemphill L."/>
            <person name="Shang Y."/>
            <person name="Youmans B."/>
            <person name="Ayvaz T."/>
            <person name="Ross M."/>
            <person name="Santibanez J."/>
            <person name="Aqrawi P."/>
            <person name="Gross S."/>
            <person name="Joshi V."/>
            <person name="Fowler G."/>
            <person name="Nazareth L."/>
            <person name="Reid J."/>
            <person name="Worley K."/>
            <person name="Petrosino J."/>
            <person name="Highlander S."/>
            <person name="Gibbs R."/>
        </authorList>
    </citation>
    <scope>NUCLEOTIDE SEQUENCE [LARGE SCALE GENOMIC DNA]</scope>
    <source>
        <strain evidence="1 2">ATCC 700779</strain>
    </source>
</reference>
<comment type="caution">
    <text evidence="1">The sequence shown here is derived from an EMBL/GenBank/DDBJ whole genome shotgun (WGS) entry which is preliminary data.</text>
</comment>
<proteinExistence type="predicted"/>
<dbReference type="HOGENOM" id="CLU_2703299_0_0_9"/>
<protein>
    <submittedName>
        <fullName evidence="1">Uncharacterized protein</fullName>
    </submittedName>
</protein>
<name>E8JZE7_9STRE</name>
<dbReference type="AlphaFoldDB" id="E8JZE7"/>
<gene>
    <name evidence="1" type="ORF">HMPREF9423_0610</name>
</gene>
<dbReference type="Proteomes" id="UP000002815">
    <property type="component" value="Unassembled WGS sequence"/>
</dbReference>
<sequence length="73" mass="8173">MPGKIYFIEVKYNTGRLTKGQKRSGLFNLKKPHNAGGKYPKAAYMVSTKNKDKQTDVGSSKGVARFMTLVFKD</sequence>
<dbReference type="EMBL" id="AEVD01000005">
    <property type="protein sequence ID" value="EFX36966.1"/>
    <property type="molecule type" value="Genomic_DNA"/>
</dbReference>
<dbReference type="RefSeq" id="WP_006148297.1">
    <property type="nucleotide sequence ID" value="NZ_GL732439.1"/>
</dbReference>
<dbReference type="GeneID" id="29746501"/>
<organism evidence="1 2">
    <name type="scientific">Streptococcus infantis ATCC 700779</name>
    <dbReference type="NCBI Taxonomy" id="889204"/>
    <lineage>
        <taxon>Bacteria</taxon>
        <taxon>Bacillati</taxon>
        <taxon>Bacillota</taxon>
        <taxon>Bacilli</taxon>
        <taxon>Lactobacillales</taxon>
        <taxon>Streptococcaceae</taxon>
        <taxon>Streptococcus</taxon>
    </lineage>
</organism>
<evidence type="ECO:0000313" key="2">
    <source>
        <dbReference type="Proteomes" id="UP000002815"/>
    </source>
</evidence>
<evidence type="ECO:0000313" key="1">
    <source>
        <dbReference type="EMBL" id="EFX36966.1"/>
    </source>
</evidence>
<accession>E8JZE7</accession>